<sequence>MATNSLSYITDTVPEINQKLLISTDITDIFGLLNRNDHFFVLFIVPTCFCLISDCNFSGTK</sequence>
<evidence type="ECO:0000256" key="1">
    <source>
        <dbReference type="SAM" id="Phobius"/>
    </source>
</evidence>
<proteinExistence type="predicted"/>
<keyword evidence="3" id="KW-1185">Reference proteome</keyword>
<evidence type="ECO:0000313" key="3">
    <source>
        <dbReference type="Proteomes" id="UP000276133"/>
    </source>
</evidence>
<keyword evidence="1" id="KW-1133">Transmembrane helix</keyword>
<feature type="transmembrane region" description="Helical" evidence="1">
    <location>
        <begin position="39"/>
        <end position="57"/>
    </location>
</feature>
<gene>
    <name evidence="2" type="ORF">BpHYR1_009663</name>
</gene>
<dbReference type="EMBL" id="REGN01005059">
    <property type="protein sequence ID" value="RNA15018.1"/>
    <property type="molecule type" value="Genomic_DNA"/>
</dbReference>
<dbReference type="Proteomes" id="UP000276133">
    <property type="component" value="Unassembled WGS sequence"/>
</dbReference>
<keyword evidence="1" id="KW-0812">Transmembrane</keyword>
<accession>A0A3M7QVL0</accession>
<organism evidence="2 3">
    <name type="scientific">Brachionus plicatilis</name>
    <name type="common">Marine rotifer</name>
    <name type="synonym">Brachionus muelleri</name>
    <dbReference type="NCBI Taxonomy" id="10195"/>
    <lineage>
        <taxon>Eukaryota</taxon>
        <taxon>Metazoa</taxon>
        <taxon>Spiralia</taxon>
        <taxon>Gnathifera</taxon>
        <taxon>Rotifera</taxon>
        <taxon>Eurotatoria</taxon>
        <taxon>Monogononta</taxon>
        <taxon>Pseudotrocha</taxon>
        <taxon>Ploima</taxon>
        <taxon>Brachionidae</taxon>
        <taxon>Brachionus</taxon>
    </lineage>
</organism>
<keyword evidence="1" id="KW-0472">Membrane</keyword>
<evidence type="ECO:0000313" key="2">
    <source>
        <dbReference type="EMBL" id="RNA15018.1"/>
    </source>
</evidence>
<reference evidence="2 3" key="1">
    <citation type="journal article" date="2018" name="Sci. Rep.">
        <title>Genomic signatures of local adaptation to the degree of environmental predictability in rotifers.</title>
        <authorList>
            <person name="Franch-Gras L."/>
            <person name="Hahn C."/>
            <person name="Garcia-Roger E.M."/>
            <person name="Carmona M.J."/>
            <person name="Serra M."/>
            <person name="Gomez A."/>
        </authorList>
    </citation>
    <scope>NUCLEOTIDE SEQUENCE [LARGE SCALE GENOMIC DNA]</scope>
    <source>
        <strain evidence="2">HYR1</strain>
    </source>
</reference>
<name>A0A3M7QVL0_BRAPC</name>
<comment type="caution">
    <text evidence="2">The sequence shown here is derived from an EMBL/GenBank/DDBJ whole genome shotgun (WGS) entry which is preliminary data.</text>
</comment>
<dbReference type="AlphaFoldDB" id="A0A3M7QVL0"/>
<protein>
    <submittedName>
        <fullName evidence="2">Uncharacterized protein</fullName>
    </submittedName>
</protein>